<evidence type="ECO:0000256" key="2">
    <source>
        <dbReference type="SAM" id="SignalP"/>
    </source>
</evidence>
<dbReference type="OrthoDB" id="4094978at2759"/>
<dbReference type="AlphaFoldDB" id="A0A1G4JCH3"/>
<name>A0A1G4JCH3_9SACH</name>
<evidence type="ECO:0000256" key="1">
    <source>
        <dbReference type="SAM" id="MobiDB-lite"/>
    </source>
</evidence>
<dbReference type="GO" id="GO:0042631">
    <property type="term" value="P:cellular response to water deprivation"/>
    <property type="evidence" value="ECO:0007669"/>
    <property type="project" value="EnsemblFungi"/>
</dbReference>
<dbReference type="GO" id="GO:0009277">
    <property type="term" value="C:fungal-type cell wall"/>
    <property type="evidence" value="ECO:0007669"/>
    <property type="project" value="EnsemblFungi"/>
</dbReference>
<accession>A0A1G4JCH3</accession>
<feature type="compositionally biased region" description="Low complexity" evidence="1">
    <location>
        <begin position="50"/>
        <end position="59"/>
    </location>
</feature>
<feature type="signal peptide" evidence="2">
    <location>
        <begin position="1"/>
        <end position="22"/>
    </location>
</feature>
<protein>
    <submittedName>
        <fullName evidence="3">LADA_0E06326g1_1</fullName>
    </submittedName>
</protein>
<feature type="chain" id="PRO_5009235982" evidence="2">
    <location>
        <begin position="23"/>
        <end position="174"/>
    </location>
</feature>
<feature type="compositionally biased region" description="Low complexity" evidence="1">
    <location>
        <begin position="110"/>
        <end position="119"/>
    </location>
</feature>
<keyword evidence="4" id="KW-1185">Reference proteome</keyword>
<keyword evidence="2" id="KW-0732">Signal</keyword>
<feature type="region of interest" description="Disordered" evidence="1">
    <location>
        <begin position="22"/>
        <end position="128"/>
    </location>
</feature>
<dbReference type="EMBL" id="LT598455">
    <property type="protein sequence ID" value="SCU87815.1"/>
    <property type="molecule type" value="Genomic_DNA"/>
</dbReference>
<feature type="compositionally biased region" description="Low complexity" evidence="1">
    <location>
        <begin position="90"/>
        <end position="99"/>
    </location>
</feature>
<evidence type="ECO:0000313" key="3">
    <source>
        <dbReference type="EMBL" id="SCU87815.1"/>
    </source>
</evidence>
<dbReference type="STRING" id="1266660.A0A1G4JCH3"/>
<organism evidence="3 4">
    <name type="scientific">Lachancea dasiensis</name>
    <dbReference type="NCBI Taxonomy" id="1072105"/>
    <lineage>
        <taxon>Eukaryota</taxon>
        <taxon>Fungi</taxon>
        <taxon>Dikarya</taxon>
        <taxon>Ascomycota</taxon>
        <taxon>Saccharomycotina</taxon>
        <taxon>Saccharomycetes</taxon>
        <taxon>Saccharomycetales</taxon>
        <taxon>Saccharomycetaceae</taxon>
        <taxon>Lachancea</taxon>
    </lineage>
</organism>
<dbReference type="Proteomes" id="UP000190274">
    <property type="component" value="Chromosome E"/>
</dbReference>
<evidence type="ECO:0000313" key="4">
    <source>
        <dbReference type="Proteomes" id="UP000190274"/>
    </source>
</evidence>
<sequence length="174" mass="17908">MKVTGVSIGALAAVSAIAMASGGDKQTGDGITTTITTTTGTHKAGKFNKTSPSEEPTTSGTHKYGRFDKTSPSEEPTSTGTHKYGKFNKTSPSEEPTSTGTHKYGKFNKTSPSEEPTSTGTHKYGKFNKTSNPTSTVYAKDAAVNAAPSDFDGAHKVLGLTVGSAALVGALMLL</sequence>
<feature type="compositionally biased region" description="Low complexity" evidence="1">
    <location>
        <begin position="22"/>
        <end position="41"/>
    </location>
</feature>
<gene>
    <name evidence="3" type="ORF">LADA_0E06326G</name>
</gene>
<reference evidence="4" key="1">
    <citation type="submission" date="2016-03" db="EMBL/GenBank/DDBJ databases">
        <authorList>
            <person name="Devillers H."/>
        </authorList>
    </citation>
    <scope>NUCLEOTIDE SEQUENCE [LARGE SCALE GENOMIC DNA]</scope>
</reference>
<proteinExistence type="predicted"/>